<comment type="caution">
    <text evidence="2">The sequence shown here is derived from an EMBL/GenBank/DDBJ whole genome shotgun (WGS) entry which is preliminary data.</text>
</comment>
<evidence type="ECO:0000313" key="2">
    <source>
        <dbReference type="EMBL" id="MCV3272952.1"/>
    </source>
</evidence>
<dbReference type="RefSeq" id="WP_263845271.1">
    <property type="nucleotide sequence ID" value="NZ_JALIEB010000011.1"/>
</dbReference>
<reference evidence="2 3" key="1">
    <citation type="submission" date="2022-04" db="EMBL/GenBank/DDBJ databases">
        <title>Roseobacter sp. WL0113 is a bacterium isolated from neritic sediment.</title>
        <authorList>
            <person name="Wang L."/>
            <person name="He W."/>
            <person name="Zhang D.-F."/>
        </authorList>
    </citation>
    <scope>NUCLEOTIDE SEQUENCE [LARGE SCALE GENOMIC DNA]</scope>
    <source>
        <strain evidence="2 3">WL0113</strain>
    </source>
</reference>
<organism evidence="2 3">
    <name type="scientific">Roseobacter sinensis</name>
    <dbReference type="NCBI Taxonomy" id="2931391"/>
    <lineage>
        <taxon>Bacteria</taxon>
        <taxon>Pseudomonadati</taxon>
        <taxon>Pseudomonadota</taxon>
        <taxon>Alphaproteobacteria</taxon>
        <taxon>Rhodobacterales</taxon>
        <taxon>Roseobacteraceae</taxon>
        <taxon>Roseobacter</taxon>
    </lineage>
</organism>
<sequence length="313" mass="34044">MDVILHLGAHRTGTKTFQDYLRRQAETLNTAQTGYWGPGRTRRGLFSGLVSKTRTAKARDLSRRAEARIQLQLSAAQARGLRMLLISDENMIGSLKDNIRTGSLYPDIGARMACFARALDGQLSTVILSPRSLEYYWSSAIAYGAAHGHPIPDPDGLRKIAQATRSWRDVVTDLAAAMPGTEIRVMPFEAFAGRPNALLEHGVGVAAPRDADRVWLNQAPSLPELRRVLADCGADGSALPFGMGRWNPFTPEETAALREAYADDMMWLVAGADGLATLTEDRARTRAASSLPAGAPTEGHGNEHKERQMARPG</sequence>
<dbReference type="EMBL" id="JALIEB010000011">
    <property type="protein sequence ID" value="MCV3272952.1"/>
    <property type="molecule type" value="Genomic_DNA"/>
</dbReference>
<evidence type="ECO:0000313" key="3">
    <source>
        <dbReference type="Proteomes" id="UP001208690"/>
    </source>
</evidence>
<protein>
    <recommendedName>
        <fullName evidence="4">Sulfotransferase family protein</fullName>
    </recommendedName>
</protein>
<evidence type="ECO:0008006" key="4">
    <source>
        <dbReference type="Google" id="ProtNLM"/>
    </source>
</evidence>
<proteinExistence type="predicted"/>
<keyword evidence="3" id="KW-1185">Reference proteome</keyword>
<feature type="region of interest" description="Disordered" evidence="1">
    <location>
        <begin position="284"/>
        <end position="313"/>
    </location>
</feature>
<accession>A0ABT3BH86</accession>
<name>A0ABT3BH86_9RHOB</name>
<feature type="compositionally biased region" description="Basic and acidic residues" evidence="1">
    <location>
        <begin position="300"/>
        <end position="313"/>
    </location>
</feature>
<dbReference type="Proteomes" id="UP001208690">
    <property type="component" value="Unassembled WGS sequence"/>
</dbReference>
<evidence type="ECO:0000256" key="1">
    <source>
        <dbReference type="SAM" id="MobiDB-lite"/>
    </source>
</evidence>
<gene>
    <name evidence="2" type="ORF">MUB52_16075</name>
</gene>